<keyword evidence="6" id="KW-0489">Methyltransferase</keyword>
<dbReference type="Pfam" id="PF02548">
    <property type="entry name" value="Pantoate_transf"/>
    <property type="match status" value="1"/>
</dbReference>
<protein>
    <recommendedName>
        <fullName evidence="3">3-methyl-2-oxobutanoate hydroxymethyltransferase</fullName>
        <ecNumber evidence="3">2.1.2.11</ecNumber>
    </recommendedName>
</protein>
<dbReference type="InterPro" id="IPR003700">
    <property type="entry name" value="Pantoate_hydroxy_MeTrfase"/>
</dbReference>
<evidence type="ECO:0000313" key="7">
    <source>
        <dbReference type="Proteomes" id="UP000193077"/>
    </source>
</evidence>
<dbReference type="EMBL" id="FWFO01000005">
    <property type="protein sequence ID" value="SLN70177.1"/>
    <property type="molecule type" value="Genomic_DNA"/>
</dbReference>
<comment type="similarity">
    <text evidence="1">Belongs to the PanB family.</text>
</comment>
<dbReference type="InterPro" id="IPR040442">
    <property type="entry name" value="Pyrv_kinase-like_dom_sf"/>
</dbReference>
<dbReference type="GO" id="GO:0032259">
    <property type="term" value="P:methylation"/>
    <property type="evidence" value="ECO:0007669"/>
    <property type="project" value="UniProtKB-KW"/>
</dbReference>
<gene>
    <name evidence="6" type="primary">panB_2</name>
    <name evidence="6" type="ORF">TRL7639_04134</name>
</gene>
<dbReference type="SUPFAM" id="SSF51621">
    <property type="entry name" value="Phosphoenolpyruvate/pyruvate domain"/>
    <property type="match status" value="1"/>
</dbReference>
<organism evidence="6 7">
    <name type="scientific">Falsiruegeria litorea R37</name>
    <dbReference type="NCBI Taxonomy" id="1200284"/>
    <lineage>
        <taxon>Bacteria</taxon>
        <taxon>Pseudomonadati</taxon>
        <taxon>Pseudomonadota</taxon>
        <taxon>Alphaproteobacteria</taxon>
        <taxon>Rhodobacterales</taxon>
        <taxon>Roseobacteraceae</taxon>
        <taxon>Falsiruegeria</taxon>
    </lineage>
</organism>
<dbReference type="GO" id="GO:0008168">
    <property type="term" value="F:methyltransferase activity"/>
    <property type="evidence" value="ECO:0007669"/>
    <property type="project" value="UniProtKB-KW"/>
</dbReference>
<evidence type="ECO:0000256" key="3">
    <source>
        <dbReference type="ARBA" id="ARBA00012618"/>
    </source>
</evidence>
<dbReference type="RefSeq" id="WP_085797777.1">
    <property type="nucleotide sequence ID" value="NZ_FWFO01000005.1"/>
</dbReference>
<dbReference type="GO" id="GO:0003864">
    <property type="term" value="F:3-methyl-2-oxobutanoate hydroxymethyltransferase activity"/>
    <property type="evidence" value="ECO:0007669"/>
    <property type="project" value="UniProtKB-EC"/>
</dbReference>
<dbReference type="AlphaFoldDB" id="A0A1Y5TR93"/>
<reference evidence="6 7" key="1">
    <citation type="submission" date="2017-03" db="EMBL/GenBank/DDBJ databases">
        <authorList>
            <person name="Afonso C.L."/>
            <person name="Miller P.J."/>
            <person name="Scott M.A."/>
            <person name="Spackman E."/>
            <person name="Goraichik I."/>
            <person name="Dimitrov K.M."/>
            <person name="Suarez D.L."/>
            <person name="Swayne D.E."/>
        </authorList>
    </citation>
    <scope>NUCLEOTIDE SEQUENCE [LARGE SCALE GENOMIC DNA]</scope>
    <source>
        <strain evidence="6 7">CECT 7639</strain>
    </source>
</reference>
<proteinExistence type="inferred from homology"/>
<keyword evidence="5 6" id="KW-0808">Transferase</keyword>
<sequence>MKNIYTYGGQPARRNLTIDCLRRNKVAGVKMTQVSAINGDEARACEEMGIDMITISDLDYDAVRAGAPHTFITSSQTMCQYFEPQECLTAAMKAAEKGADAIFTPRGMGIVELIANEGLAVQGHVGLVPRKSTLTGGLKTFGKTAEEAMKLLDWMRRYEDAGAAAVEVECVAVEALQAINHKTSLLTHSIGAGSGGDIIFSFMEDICGDVENPPRHAKAWGDVRSIRKQLTAERDKSLTGFRTDVQSGAFPDAEHTVGMLPGEQEKLHEALAKWQPLHQ</sequence>
<dbReference type="Proteomes" id="UP000193077">
    <property type="component" value="Unassembled WGS sequence"/>
</dbReference>
<dbReference type="PANTHER" id="PTHR20881">
    <property type="entry name" value="3-METHYL-2-OXOBUTANOATE HYDROXYMETHYLTRANSFERASE"/>
    <property type="match status" value="1"/>
</dbReference>
<comment type="subunit">
    <text evidence="2">Homodecamer; pentamer of dimers.</text>
</comment>
<dbReference type="GO" id="GO:0000287">
    <property type="term" value="F:magnesium ion binding"/>
    <property type="evidence" value="ECO:0007669"/>
    <property type="project" value="TreeGrafter"/>
</dbReference>
<dbReference type="InterPro" id="IPR015813">
    <property type="entry name" value="Pyrv/PenolPyrv_kinase-like_dom"/>
</dbReference>
<accession>A0A1Y5TR93</accession>
<dbReference type="PANTHER" id="PTHR20881:SF0">
    <property type="entry name" value="3-METHYL-2-OXOBUTANOATE HYDROXYMETHYLTRANSFERASE"/>
    <property type="match status" value="1"/>
</dbReference>
<evidence type="ECO:0000256" key="2">
    <source>
        <dbReference type="ARBA" id="ARBA00011424"/>
    </source>
</evidence>
<dbReference type="EC" id="2.1.2.11" evidence="3"/>
<dbReference type="GO" id="GO:0015940">
    <property type="term" value="P:pantothenate biosynthetic process"/>
    <property type="evidence" value="ECO:0007669"/>
    <property type="project" value="UniProtKB-KW"/>
</dbReference>
<dbReference type="Gene3D" id="3.20.20.60">
    <property type="entry name" value="Phosphoenolpyruvate-binding domains"/>
    <property type="match status" value="1"/>
</dbReference>
<evidence type="ECO:0000313" key="6">
    <source>
        <dbReference type="EMBL" id="SLN70177.1"/>
    </source>
</evidence>
<evidence type="ECO:0000256" key="5">
    <source>
        <dbReference type="ARBA" id="ARBA00022679"/>
    </source>
</evidence>
<keyword evidence="4" id="KW-0566">Pantothenate biosynthesis</keyword>
<evidence type="ECO:0000256" key="4">
    <source>
        <dbReference type="ARBA" id="ARBA00022655"/>
    </source>
</evidence>
<keyword evidence="7" id="KW-1185">Reference proteome</keyword>
<evidence type="ECO:0000256" key="1">
    <source>
        <dbReference type="ARBA" id="ARBA00008676"/>
    </source>
</evidence>
<name>A0A1Y5TR93_9RHOB</name>
<dbReference type="OrthoDB" id="9781789at2"/>